<dbReference type="Gene3D" id="1.25.40.20">
    <property type="entry name" value="Ankyrin repeat-containing domain"/>
    <property type="match status" value="1"/>
</dbReference>
<organism evidence="6 7">
    <name type="scientific">Cafeteria roenbergensis</name>
    <name type="common">Marine flagellate</name>
    <dbReference type="NCBI Taxonomy" id="33653"/>
    <lineage>
        <taxon>Eukaryota</taxon>
        <taxon>Sar</taxon>
        <taxon>Stramenopiles</taxon>
        <taxon>Bigyra</taxon>
        <taxon>Opalozoa</taxon>
        <taxon>Bicosoecida</taxon>
        <taxon>Cafeteriaceae</taxon>
        <taxon>Cafeteria</taxon>
    </lineage>
</organism>
<evidence type="ECO:0000256" key="2">
    <source>
        <dbReference type="ARBA" id="ARBA00023043"/>
    </source>
</evidence>
<gene>
    <name evidence="6" type="ORF">FNF27_05028</name>
    <name evidence="5" type="ORF">FNF29_00653</name>
</gene>
<reference evidence="7 8" key="1">
    <citation type="submission" date="2019-07" db="EMBL/GenBank/DDBJ databases">
        <title>Genomes of Cafeteria roenbergensis.</title>
        <authorList>
            <person name="Fischer M.G."/>
            <person name="Hackl T."/>
            <person name="Roman M."/>
        </authorList>
    </citation>
    <scope>NUCLEOTIDE SEQUENCE [LARGE SCALE GENOMIC DNA]</scope>
    <source>
        <strain evidence="5 8">BVI</strain>
        <strain evidence="6 7">E4-10P</strain>
    </source>
</reference>
<dbReference type="InterPro" id="IPR002110">
    <property type="entry name" value="Ankyrin_rpt"/>
</dbReference>
<dbReference type="Proteomes" id="UP000322899">
    <property type="component" value="Unassembled WGS sequence"/>
</dbReference>
<protein>
    <submittedName>
        <fullName evidence="6">Uncharacterized protein</fullName>
    </submittedName>
</protein>
<dbReference type="EMBL" id="VLTO01000032">
    <property type="protein sequence ID" value="KAA0173533.1"/>
    <property type="molecule type" value="Genomic_DNA"/>
</dbReference>
<evidence type="ECO:0000313" key="7">
    <source>
        <dbReference type="Proteomes" id="UP000322899"/>
    </source>
</evidence>
<dbReference type="PANTHER" id="PTHR24201">
    <property type="entry name" value="ANK_REP_REGION DOMAIN-CONTAINING PROTEIN"/>
    <property type="match status" value="1"/>
</dbReference>
<dbReference type="Proteomes" id="UP000323011">
    <property type="component" value="Unassembled WGS sequence"/>
</dbReference>
<dbReference type="EMBL" id="VLTN01000002">
    <property type="protein sequence ID" value="KAA0157301.1"/>
    <property type="molecule type" value="Genomic_DNA"/>
</dbReference>
<feature type="repeat" description="ANK" evidence="3">
    <location>
        <begin position="54"/>
        <end position="86"/>
    </location>
</feature>
<keyword evidence="2 3" id="KW-0040">ANK repeat</keyword>
<evidence type="ECO:0000256" key="4">
    <source>
        <dbReference type="SAM" id="MobiDB-lite"/>
    </source>
</evidence>
<name>A0A5A8E6X4_CAFRO</name>
<dbReference type="Pfam" id="PF12796">
    <property type="entry name" value="Ank_2"/>
    <property type="match status" value="1"/>
</dbReference>
<feature type="compositionally biased region" description="Low complexity" evidence="4">
    <location>
        <begin position="219"/>
        <end position="236"/>
    </location>
</feature>
<dbReference type="InterPro" id="IPR050776">
    <property type="entry name" value="Ank_Repeat/CDKN_Inhibitor"/>
</dbReference>
<accession>A0A5A8E6X4</accession>
<dbReference type="OrthoDB" id="823504at2759"/>
<sequence>MLSFLYDSGWLGQLLAPTDVTPEDELYDACFLGDAERAQVLLERGVSARAANGAGNKPIHAAALSGSTRTLNLLKEAGCDVNARGTQGNVPLHLAAGKANAAAVEWLLAAGAIPTLRNDAGYTPVGVLLEILDIDEAADEGALAAAGSAVRRVVSALRRARPEQAHQSKQEEARATDALARGGDAAHLPPPPSSIDTTVDDLLRSALEAGERAPGPRTAAEPSPAAAAASAVPAASHPQHGMEAASAEPGVTS</sequence>
<dbReference type="AlphaFoldDB" id="A0A5A8E6X4"/>
<dbReference type="PROSITE" id="PS50297">
    <property type="entry name" value="ANK_REP_REGION"/>
    <property type="match status" value="2"/>
</dbReference>
<feature type="repeat" description="ANK" evidence="3">
    <location>
        <begin position="87"/>
        <end position="119"/>
    </location>
</feature>
<evidence type="ECO:0000313" key="6">
    <source>
        <dbReference type="EMBL" id="KAA0173533.1"/>
    </source>
</evidence>
<dbReference type="PROSITE" id="PS50088">
    <property type="entry name" value="ANK_REPEAT"/>
    <property type="match status" value="2"/>
</dbReference>
<comment type="caution">
    <text evidence="6">The sequence shown here is derived from an EMBL/GenBank/DDBJ whole genome shotgun (WGS) entry which is preliminary data.</text>
</comment>
<evidence type="ECO:0000256" key="1">
    <source>
        <dbReference type="ARBA" id="ARBA00022737"/>
    </source>
</evidence>
<evidence type="ECO:0000313" key="8">
    <source>
        <dbReference type="Proteomes" id="UP000323011"/>
    </source>
</evidence>
<evidence type="ECO:0000313" key="5">
    <source>
        <dbReference type="EMBL" id="KAA0157301.1"/>
    </source>
</evidence>
<feature type="region of interest" description="Disordered" evidence="4">
    <location>
        <begin position="209"/>
        <end position="253"/>
    </location>
</feature>
<proteinExistence type="predicted"/>
<dbReference type="SUPFAM" id="SSF48403">
    <property type="entry name" value="Ankyrin repeat"/>
    <property type="match status" value="1"/>
</dbReference>
<dbReference type="InterPro" id="IPR036770">
    <property type="entry name" value="Ankyrin_rpt-contain_sf"/>
</dbReference>
<keyword evidence="8" id="KW-1185">Reference proteome</keyword>
<dbReference type="SMART" id="SM00248">
    <property type="entry name" value="ANK"/>
    <property type="match status" value="2"/>
</dbReference>
<keyword evidence="1" id="KW-0677">Repeat</keyword>
<evidence type="ECO:0000256" key="3">
    <source>
        <dbReference type="PROSITE-ProRule" id="PRU00023"/>
    </source>
</evidence>